<feature type="transmembrane region" description="Helical" evidence="7">
    <location>
        <begin position="366"/>
        <end position="387"/>
    </location>
</feature>
<evidence type="ECO:0000313" key="8">
    <source>
        <dbReference type="EMBL" id="EGI70330.1"/>
    </source>
</evidence>
<keyword evidence="4" id="KW-0769">Symport</keyword>
<evidence type="ECO:0000256" key="6">
    <source>
        <dbReference type="ARBA" id="ARBA00023136"/>
    </source>
</evidence>
<dbReference type="AlphaFoldDB" id="F4W6J5"/>
<feature type="transmembrane region" description="Helical" evidence="7">
    <location>
        <begin position="312"/>
        <end position="331"/>
    </location>
</feature>
<feature type="transmembrane region" description="Helical" evidence="7">
    <location>
        <begin position="337"/>
        <end position="359"/>
    </location>
</feature>
<evidence type="ECO:0000256" key="4">
    <source>
        <dbReference type="ARBA" id="ARBA00022847"/>
    </source>
</evidence>
<comment type="subcellular location">
    <subcellularLocation>
        <location evidence="1">Membrane</location>
        <topology evidence="1">Multi-pass membrane protein</topology>
    </subcellularLocation>
</comment>
<feature type="transmembrane region" description="Helical" evidence="7">
    <location>
        <begin position="20"/>
        <end position="38"/>
    </location>
</feature>
<keyword evidence="3 7" id="KW-0812">Transmembrane</keyword>
<dbReference type="eggNOG" id="KOG2718">
    <property type="taxonomic scope" value="Eukaryota"/>
</dbReference>
<evidence type="ECO:0000313" key="9">
    <source>
        <dbReference type="Proteomes" id="UP000007755"/>
    </source>
</evidence>
<keyword evidence="9" id="KW-1185">Reference proteome</keyword>
<dbReference type="EMBL" id="GL887707">
    <property type="protein sequence ID" value="EGI70330.1"/>
    <property type="molecule type" value="Genomic_DNA"/>
</dbReference>
<dbReference type="STRING" id="103372.F4W6J5"/>
<proteinExistence type="inferred from homology"/>
<comment type="similarity">
    <text evidence="2">Belongs to the bile acid:sodium symporter (BASS) (TC 2.A.28) family.</text>
</comment>
<organism evidence="9">
    <name type="scientific">Acromyrmex echinatior</name>
    <name type="common">Panamanian leafcutter ant</name>
    <name type="synonym">Acromyrmex octospinosus echinatior</name>
    <dbReference type="NCBI Taxonomy" id="103372"/>
    <lineage>
        <taxon>Eukaryota</taxon>
        <taxon>Metazoa</taxon>
        <taxon>Ecdysozoa</taxon>
        <taxon>Arthropoda</taxon>
        <taxon>Hexapoda</taxon>
        <taxon>Insecta</taxon>
        <taxon>Pterygota</taxon>
        <taxon>Neoptera</taxon>
        <taxon>Endopterygota</taxon>
        <taxon>Hymenoptera</taxon>
        <taxon>Apocrita</taxon>
        <taxon>Aculeata</taxon>
        <taxon>Formicoidea</taxon>
        <taxon>Formicidae</taxon>
        <taxon>Myrmicinae</taxon>
        <taxon>Acromyrmex</taxon>
    </lineage>
</organism>
<feature type="transmembrane region" description="Helical" evidence="7">
    <location>
        <begin position="178"/>
        <end position="200"/>
    </location>
</feature>
<dbReference type="Gene3D" id="1.20.1530.20">
    <property type="match status" value="1"/>
</dbReference>
<evidence type="ECO:0000256" key="2">
    <source>
        <dbReference type="ARBA" id="ARBA00006528"/>
    </source>
</evidence>
<name>F4W6J5_ACREC</name>
<feature type="transmembrane region" description="Helical" evidence="7">
    <location>
        <begin position="399"/>
        <end position="422"/>
    </location>
</feature>
<dbReference type="FunCoup" id="F4W6J5">
    <property type="interactions" value="113"/>
</dbReference>
<dbReference type="Proteomes" id="UP000007755">
    <property type="component" value="Unassembled WGS sequence"/>
</dbReference>
<dbReference type="OrthoDB" id="203097at2759"/>
<keyword evidence="4" id="KW-0813">Transport</keyword>
<dbReference type="InterPro" id="IPR002657">
    <property type="entry name" value="BilAc:Na_symport/Acr3"/>
</dbReference>
<feature type="transmembrane region" description="Helical" evidence="7">
    <location>
        <begin position="241"/>
        <end position="263"/>
    </location>
</feature>
<evidence type="ECO:0000256" key="1">
    <source>
        <dbReference type="ARBA" id="ARBA00004141"/>
    </source>
</evidence>
<protein>
    <submittedName>
        <fullName evidence="8">Ileal sodium/bile acid cotransporter</fullName>
    </submittedName>
</protein>
<evidence type="ECO:0000256" key="3">
    <source>
        <dbReference type="ARBA" id="ARBA00022692"/>
    </source>
</evidence>
<dbReference type="GO" id="GO:0016020">
    <property type="term" value="C:membrane"/>
    <property type="evidence" value="ECO:0007669"/>
    <property type="project" value="UniProtKB-SubCell"/>
</dbReference>
<dbReference type="GO" id="GO:0015293">
    <property type="term" value="F:symporter activity"/>
    <property type="evidence" value="ECO:0007669"/>
    <property type="project" value="UniProtKB-KW"/>
</dbReference>
<dbReference type="InterPro" id="IPR038770">
    <property type="entry name" value="Na+/solute_symporter_sf"/>
</dbReference>
<dbReference type="Pfam" id="PF01758">
    <property type="entry name" value="SBF"/>
    <property type="match status" value="1"/>
</dbReference>
<accession>F4W6J5</accession>
<feature type="transmembrane region" description="Helical" evidence="7">
    <location>
        <begin position="275"/>
        <end position="292"/>
    </location>
</feature>
<dbReference type="InParanoid" id="F4W6J5"/>
<gene>
    <name evidence="8" type="ORF">G5I_01089</name>
</gene>
<dbReference type="PANTHER" id="PTHR10361:SF28">
    <property type="entry name" value="P3 PROTEIN-RELATED"/>
    <property type="match status" value="1"/>
</dbReference>
<dbReference type="PANTHER" id="PTHR10361">
    <property type="entry name" value="SODIUM-BILE ACID COTRANSPORTER"/>
    <property type="match status" value="1"/>
</dbReference>
<feature type="transmembrane region" description="Helical" evidence="7">
    <location>
        <begin position="142"/>
        <end position="166"/>
    </location>
</feature>
<evidence type="ECO:0000256" key="7">
    <source>
        <dbReference type="SAM" id="Phobius"/>
    </source>
</evidence>
<reference evidence="8" key="1">
    <citation type="submission" date="2011-02" db="EMBL/GenBank/DDBJ databases">
        <title>The genome of the leaf-cutting ant Acromyrmex echinatior suggests key adaptations to social evolution and fungus farming.</title>
        <authorList>
            <person name="Nygaard S."/>
            <person name="Zhang G."/>
        </authorList>
    </citation>
    <scope>NUCLEOTIDE SEQUENCE</scope>
</reference>
<dbReference type="InterPro" id="IPR004710">
    <property type="entry name" value="Bilac:Na_transpt"/>
</dbReference>
<feature type="transmembrane region" description="Helical" evidence="7">
    <location>
        <begin position="206"/>
        <end position="229"/>
    </location>
</feature>
<keyword evidence="5 7" id="KW-1133">Transmembrane helix</keyword>
<sequence>MLPNVANVNRTVTIEVNRMAGVYVIGLLLLGGAAAWTVDIAHDITVHMNQVISVPFSVHNNNNNNNISNPHMWYFNTDQHIAKLSSQFTKSNKTSFSGIFNITGVFLGRTTLTFTITEMGIKEDQEVAVITVIREERTIDSVFTASVAILVSILYINFGCAIDWNVCRNTLRRPIGPAIGFFCQFLIMPLLSFFIGYLLFPDHPELQIGMFFTGISPSGGASNMWTLLLDGNLNLSITMTTICTIGAFGMMPFWVFTLGRYIFAQGKIAVPYQHIGTFVIGLIIPLAIGFIIQKKFPRVSKILVRVMKPFSVILIIFIIIFAIMTNLYIFKLFTWKIIIAGMGLPWLGFTFGFIIAYICKQSQADIRAIAIETGIQNTGVAIFLLRFTLKPPADDLTTVVPVSAAMMTPVPLAILFIIKLIYKYKQKKTAKGTLQSAPSFEKLQQTTNVSTQLNESKSFDRAE</sequence>
<keyword evidence="6 7" id="KW-0472">Membrane</keyword>
<evidence type="ECO:0000256" key="5">
    <source>
        <dbReference type="ARBA" id="ARBA00022989"/>
    </source>
</evidence>